<protein>
    <submittedName>
        <fullName evidence="1">Uncharacterized protein</fullName>
    </submittedName>
</protein>
<sequence>MAVMRSQSNQNLGQQAYRANLESYALNQIKKMVLWELTLATAYFLGIKRTYKLALRIQRRVLAPKIRQFVHRRTRAVFNVALKANRTIQERDITFGRNIGNYILQRLNRMKPRAQTQGGSPSNGAPRPSLRMTNLVSRFSNSKTSSYYQLFKRKSGKQNTFFQQKSIWSKPFPSIVTMMRPQSLAGTSTHCRHLNIDASHAFRPNYREGHNAMDVAKLTSYILAGEKLVNAGNQC</sequence>
<dbReference type="PANTHER" id="PTHR35998:SF1">
    <property type="entry name" value="OS02G0127900 PROTEIN"/>
    <property type="match status" value="1"/>
</dbReference>
<dbReference type="AlphaFoldDB" id="A0AAQ3S917"/>
<dbReference type="Proteomes" id="UP001374535">
    <property type="component" value="Chromosome 1"/>
</dbReference>
<gene>
    <name evidence="1" type="ORF">V8G54_002358</name>
</gene>
<name>A0AAQ3S917_VIGMU</name>
<accession>A0AAQ3S917</accession>
<dbReference type="EMBL" id="CP144700">
    <property type="protein sequence ID" value="WVZ23814.1"/>
    <property type="molecule type" value="Genomic_DNA"/>
</dbReference>
<reference evidence="1 2" key="1">
    <citation type="journal article" date="2023" name="Life. Sci Alliance">
        <title>Evolutionary insights into 3D genome organization and epigenetic landscape of Vigna mungo.</title>
        <authorList>
            <person name="Junaid A."/>
            <person name="Singh B."/>
            <person name="Bhatia S."/>
        </authorList>
    </citation>
    <scope>NUCLEOTIDE SEQUENCE [LARGE SCALE GENOMIC DNA]</scope>
    <source>
        <strain evidence="1">Urdbean</strain>
    </source>
</reference>
<dbReference type="PANTHER" id="PTHR35998">
    <property type="entry name" value="OS02G0127900 PROTEIN"/>
    <property type="match status" value="1"/>
</dbReference>
<evidence type="ECO:0000313" key="2">
    <source>
        <dbReference type="Proteomes" id="UP001374535"/>
    </source>
</evidence>
<evidence type="ECO:0000313" key="1">
    <source>
        <dbReference type="EMBL" id="WVZ23814.1"/>
    </source>
</evidence>
<organism evidence="1 2">
    <name type="scientific">Vigna mungo</name>
    <name type="common">Black gram</name>
    <name type="synonym">Phaseolus mungo</name>
    <dbReference type="NCBI Taxonomy" id="3915"/>
    <lineage>
        <taxon>Eukaryota</taxon>
        <taxon>Viridiplantae</taxon>
        <taxon>Streptophyta</taxon>
        <taxon>Embryophyta</taxon>
        <taxon>Tracheophyta</taxon>
        <taxon>Spermatophyta</taxon>
        <taxon>Magnoliopsida</taxon>
        <taxon>eudicotyledons</taxon>
        <taxon>Gunneridae</taxon>
        <taxon>Pentapetalae</taxon>
        <taxon>rosids</taxon>
        <taxon>fabids</taxon>
        <taxon>Fabales</taxon>
        <taxon>Fabaceae</taxon>
        <taxon>Papilionoideae</taxon>
        <taxon>50 kb inversion clade</taxon>
        <taxon>NPAAA clade</taxon>
        <taxon>indigoferoid/millettioid clade</taxon>
        <taxon>Phaseoleae</taxon>
        <taxon>Vigna</taxon>
    </lineage>
</organism>
<proteinExistence type="predicted"/>
<keyword evidence="2" id="KW-1185">Reference proteome</keyword>